<evidence type="ECO:0000313" key="2">
    <source>
        <dbReference type="EMBL" id="KAJ4940847.1"/>
    </source>
</evidence>
<dbReference type="InterPro" id="IPR042566">
    <property type="entry name" value="L1_C"/>
</dbReference>
<feature type="non-terminal residue" evidence="2">
    <location>
        <position position="147"/>
    </location>
</feature>
<reference evidence="2" key="1">
    <citation type="submission" date="2022-11" db="EMBL/GenBank/DDBJ databases">
        <title>Chromosome-level genome of Pogonophryne albipinna.</title>
        <authorList>
            <person name="Jo E."/>
        </authorList>
    </citation>
    <scope>NUCLEOTIDE SEQUENCE</scope>
    <source>
        <strain evidence="2">SGF0006</strain>
        <tissue evidence="2">Muscle</tissue>
    </source>
</reference>
<dbReference type="AlphaFoldDB" id="A0AAD6BA56"/>
<dbReference type="Gene3D" id="3.30.250.20">
    <property type="entry name" value="L1 transposable element, C-terminal domain"/>
    <property type="match status" value="1"/>
</dbReference>
<proteinExistence type="predicted"/>
<accession>A0AAD6BA56</accession>
<organism evidence="2 3">
    <name type="scientific">Pogonophryne albipinna</name>
    <dbReference type="NCBI Taxonomy" id="1090488"/>
    <lineage>
        <taxon>Eukaryota</taxon>
        <taxon>Metazoa</taxon>
        <taxon>Chordata</taxon>
        <taxon>Craniata</taxon>
        <taxon>Vertebrata</taxon>
        <taxon>Euteleostomi</taxon>
        <taxon>Actinopterygii</taxon>
        <taxon>Neopterygii</taxon>
        <taxon>Teleostei</taxon>
        <taxon>Neoteleostei</taxon>
        <taxon>Acanthomorphata</taxon>
        <taxon>Eupercaria</taxon>
        <taxon>Perciformes</taxon>
        <taxon>Notothenioidei</taxon>
        <taxon>Pogonophryne</taxon>
    </lineage>
</organism>
<sequence>MQSKELRREISQLRDELRSAVDHVSSRTKSLEDWVESLDTATNDHSDLITTLERDVQQLKKDMKIFSDRSEDLEARCRRNGPRRTSLCGEISLLRREKEATLRKAATATDPTMSHGDRIRVFPDYTQAVAKQRAAFRDVKGILRGCD</sequence>
<dbReference type="Proteomes" id="UP001219934">
    <property type="component" value="Unassembled WGS sequence"/>
</dbReference>
<feature type="coiled-coil region" evidence="1">
    <location>
        <begin position="49"/>
        <end position="76"/>
    </location>
</feature>
<comment type="caution">
    <text evidence="2">The sequence shown here is derived from an EMBL/GenBank/DDBJ whole genome shotgun (WGS) entry which is preliminary data.</text>
</comment>
<gene>
    <name evidence="2" type="ORF">JOQ06_027139</name>
</gene>
<evidence type="ECO:0000313" key="3">
    <source>
        <dbReference type="Proteomes" id="UP001219934"/>
    </source>
</evidence>
<dbReference type="EMBL" id="JAPTMU010000007">
    <property type="protein sequence ID" value="KAJ4940847.1"/>
    <property type="molecule type" value="Genomic_DNA"/>
</dbReference>
<keyword evidence="1" id="KW-0175">Coiled coil</keyword>
<keyword evidence="3" id="KW-1185">Reference proteome</keyword>
<dbReference type="Gene3D" id="1.20.5.170">
    <property type="match status" value="1"/>
</dbReference>
<name>A0AAD6BA56_9TELE</name>
<evidence type="ECO:0000256" key="1">
    <source>
        <dbReference type="SAM" id="Coils"/>
    </source>
</evidence>
<protein>
    <submittedName>
        <fullName evidence="2">Uncharacterized protein</fullName>
    </submittedName>
</protein>